<dbReference type="EMBL" id="JARPYI010000001">
    <property type="protein sequence ID" value="MDT2598491.1"/>
    <property type="molecule type" value="Genomic_DNA"/>
</dbReference>
<evidence type="ECO:0000256" key="1">
    <source>
        <dbReference type="SAM" id="Phobius"/>
    </source>
</evidence>
<name>A0ABU3EV01_9ENTE</name>
<dbReference type="Proteomes" id="UP001252875">
    <property type="component" value="Unassembled WGS sequence"/>
</dbReference>
<keyword evidence="3" id="KW-1185">Reference proteome</keyword>
<organism evidence="2 3">
    <name type="scientific">Enterococcus hulanensis</name>
    <dbReference type="NCBI Taxonomy" id="2559929"/>
    <lineage>
        <taxon>Bacteria</taxon>
        <taxon>Bacillati</taxon>
        <taxon>Bacillota</taxon>
        <taxon>Bacilli</taxon>
        <taxon>Lactobacillales</taxon>
        <taxon>Enterococcaceae</taxon>
        <taxon>Enterococcus</taxon>
    </lineage>
</organism>
<proteinExistence type="predicted"/>
<feature type="transmembrane region" description="Helical" evidence="1">
    <location>
        <begin position="7"/>
        <end position="25"/>
    </location>
</feature>
<keyword evidence="1" id="KW-0472">Membrane</keyword>
<sequence>MSELIRYVLAPLFVSLVIALFKHWLSGRDP</sequence>
<dbReference type="NCBIfam" id="NF033608">
    <property type="entry name" value="type_I_tox_Fst"/>
    <property type="match status" value="1"/>
</dbReference>
<gene>
    <name evidence="2" type="ORF">P7D85_01820</name>
</gene>
<evidence type="ECO:0000313" key="2">
    <source>
        <dbReference type="EMBL" id="MDT2598491.1"/>
    </source>
</evidence>
<keyword evidence="1" id="KW-1133">Transmembrane helix</keyword>
<keyword evidence="1" id="KW-0812">Transmembrane</keyword>
<evidence type="ECO:0000313" key="3">
    <source>
        <dbReference type="Proteomes" id="UP001252875"/>
    </source>
</evidence>
<reference evidence="2 3" key="1">
    <citation type="submission" date="2023-03" db="EMBL/GenBank/DDBJ databases">
        <authorList>
            <person name="Shen W."/>
            <person name="Cai J."/>
        </authorList>
    </citation>
    <scope>NUCLEOTIDE SEQUENCE [LARGE SCALE GENOMIC DNA]</scope>
    <source>
        <strain evidence="2 3">D6-4</strain>
    </source>
</reference>
<comment type="caution">
    <text evidence="2">The sequence shown here is derived from an EMBL/GenBank/DDBJ whole genome shotgun (WGS) entry which is preliminary data.</text>
</comment>
<protein>
    <submittedName>
        <fullName evidence="2">Type I toxin-antitoxin system Fst family toxin</fullName>
    </submittedName>
</protein>
<dbReference type="RefSeq" id="WP_221674180.1">
    <property type="nucleotide sequence ID" value="NZ_JARPYF010000001.1"/>
</dbReference>
<accession>A0ABU3EV01</accession>